<evidence type="ECO:0000256" key="1">
    <source>
        <dbReference type="SAM" id="Phobius"/>
    </source>
</evidence>
<protein>
    <submittedName>
        <fullName evidence="2">TrbC/VIRB2</fullName>
    </submittedName>
</protein>
<feature type="transmembrane region" description="Helical" evidence="1">
    <location>
        <begin position="59"/>
        <end position="77"/>
    </location>
</feature>
<comment type="caution">
    <text evidence="2">The sequence shown here is derived from an EMBL/GenBank/DDBJ whole genome shotgun (WGS) entry which is preliminary data.</text>
</comment>
<gene>
    <name evidence="2" type="primary">virB2</name>
    <name evidence="2" type="ORF">H2204_007304</name>
</gene>
<dbReference type="EMBL" id="JAPDRN010000049">
    <property type="protein sequence ID" value="KAJ9633158.1"/>
    <property type="molecule type" value="Genomic_DNA"/>
</dbReference>
<keyword evidence="1" id="KW-1133">Transmembrane helix</keyword>
<feature type="transmembrane region" description="Helical" evidence="1">
    <location>
        <begin position="89"/>
        <end position="110"/>
    </location>
</feature>
<dbReference type="AlphaFoldDB" id="A0AA38Y219"/>
<evidence type="ECO:0000313" key="2">
    <source>
        <dbReference type="EMBL" id="KAJ9633158.1"/>
    </source>
</evidence>
<accession>A0AA38Y219</accession>
<organism evidence="2">
    <name type="scientific">Knufia peltigerae</name>
    <dbReference type="NCBI Taxonomy" id="1002370"/>
    <lineage>
        <taxon>Eukaryota</taxon>
        <taxon>Fungi</taxon>
        <taxon>Dikarya</taxon>
        <taxon>Ascomycota</taxon>
        <taxon>Pezizomycotina</taxon>
        <taxon>Eurotiomycetes</taxon>
        <taxon>Chaetothyriomycetidae</taxon>
        <taxon>Chaetothyriales</taxon>
        <taxon>Trichomeriaceae</taxon>
        <taxon>Knufia</taxon>
    </lineage>
</organism>
<dbReference type="InterPro" id="IPR007039">
    <property type="entry name" value="TrbC/VirB2"/>
</dbReference>
<proteinExistence type="predicted"/>
<name>A0AA38Y219_9EURO</name>
<sequence>MKRSNLDLVQAQRTLKTMLMAVVFVGAVFAPQAFATSGGTNYGGTDGKVCGFFSSVNGLLNMASIAVVTIAVIFAGYQIAFAHKRIGDVAPIIIGGVLIGAAGQIARMLLGDEFGNCDSAGSGGGTGGMAYHIQNAIQYYRA</sequence>
<keyword evidence="1" id="KW-0812">Transmembrane</keyword>
<reference evidence="2" key="1">
    <citation type="submission" date="2022-10" db="EMBL/GenBank/DDBJ databases">
        <title>Culturing micro-colonial fungi from biological soil crusts in the Mojave desert and describing Neophaeococcomyces mojavensis, and introducing the new genera and species Taxawa tesnikishii.</title>
        <authorList>
            <person name="Kurbessoian T."/>
            <person name="Stajich J.E."/>
        </authorList>
    </citation>
    <scope>NUCLEOTIDE SEQUENCE</scope>
    <source>
        <strain evidence="2">TK_35</strain>
    </source>
</reference>
<keyword evidence="1" id="KW-0472">Membrane</keyword>
<dbReference type="Pfam" id="PF04956">
    <property type="entry name" value="TrbC"/>
    <property type="match status" value="1"/>
</dbReference>